<evidence type="ECO:0000256" key="7">
    <source>
        <dbReference type="ARBA" id="ARBA00023136"/>
    </source>
</evidence>
<evidence type="ECO:0000313" key="10">
    <source>
        <dbReference type="Proteomes" id="UP000002730"/>
    </source>
</evidence>
<accession>D9SS16</accession>
<keyword evidence="4 8" id="KW-0812">Transmembrane</keyword>
<protein>
    <submittedName>
        <fullName evidence="9">Rod shape-determining protein MreD</fullName>
    </submittedName>
</protein>
<name>D9SS16_CLOC7</name>
<sequence>MKKIITIAVLIILLYIMDSTWVPLFINIYGYTPSLLMIFILSYSIINGSYEGIWVGAIAGIFQDVFFIHTFGVNGFINVLLCFLAGHVGKSLFRQKRAVPTILVGFFTAIKQIIIMGYLYIYGASANIYTIIAPSIFNLILAFFIYKWIYKLCKKDFMIKEWKF</sequence>
<feature type="transmembrane region" description="Helical" evidence="8">
    <location>
        <begin position="128"/>
        <end position="150"/>
    </location>
</feature>
<feature type="transmembrane region" description="Helical" evidence="8">
    <location>
        <begin position="75"/>
        <end position="93"/>
    </location>
</feature>
<keyword evidence="6 8" id="KW-1133">Transmembrane helix</keyword>
<comment type="similarity">
    <text evidence="2">Belongs to the MreD family.</text>
</comment>
<dbReference type="eggNOG" id="COG2891">
    <property type="taxonomic scope" value="Bacteria"/>
</dbReference>
<dbReference type="RefSeq" id="WP_010076654.1">
    <property type="nucleotide sequence ID" value="NC_014393.1"/>
</dbReference>
<dbReference type="KEGG" id="ccb:Clocel_2766"/>
<dbReference type="EMBL" id="CP002160">
    <property type="protein sequence ID" value="ADL52463.1"/>
    <property type="molecule type" value="Genomic_DNA"/>
</dbReference>
<evidence type="ECO:0000256" key="4">
    <source>
        <dbReference type="ARBA" id="ARBA00022692"/>
    </source>
</evidence>
<evidence type="ECO:0000256" key="6">
    <source>
        <dbReference type="ARBA" id="ARBA00022989"/>
    </source>
</evidence>
<dbReference type="InterPro" id="IPR017225">
    <property type="entry name" value="Cell_shape_determin_MreD_prd"/>
</dbReference>
<dbReference type="Pfam" id="PF04093">
    <property type="entry name" value="MreD"/>
    <property type="match status" value="1"/>
</dbReference>
<evidence type="ECO:0000256" key="8">
    <source>
        <dbReference type="SAM" id="Phobius"/>
    </source>
</evidence>
<dbReference type="GO" id="GO:0005886">
    <property type="term" value="C:plasma membrane"/>
    <property type="evidence" value="ECO:0007669"/>
    <property type="project" value="UniProtKB-SubCell"/>
</dbReference>
<dbReference type="STRING" id="573061.Clocel_2766"/>
<organism evidence="9 10">
    <name type="scientific">Clostridium cellulovorans (strain ATCC 35296 / DSM 3052 / OCM 3 / 743B)</name>
    <dbReference type="NCBI Taxonomy" id="573061"/>
    <lineage>
        <taxon>Bacteria</taxon>
        <taxon>Bacillati</taxon>
        <taxon>Bacillota</taxon>
        <taxon>Clostridia</taxon>
        <taxon>Eubacteriales</taxon>
        <taxon>Clostridiaceae</taxon>
        <taxon>Clostridium</taxon>
    </lineage>
</organism>
<evidence type="ECO:0000256" key="5">
    <source>
        <dbReference type="ARBA" id="ARBA00022960"/>
    </source>
</evidence>
<keyword evidence="7 8" id="KW-0472">Membrane</keyword>
<dbReference type="NCBIfam" id="TIGR03426">
    <property type="entry name" value="shape_MreD"/>
    <property type="match status" value="1"/>
</dbReference>
<dbReference type="GO" id="GO:0008360">
    <property type="term" value="P:regulation of cell shape"/>
    <property type="evidence" value="ECO:0007669"/>
    <property type="project" value="UniProtKB-KW"/>
</dbReference>
<dbReference type="PIRSF" id="PIRSF037497">
    <property type="entry name" value="MreD_Clostridium/Treponema_prd"/>
    <property type="match status" value="1"/>
</dbReference>
<evidence type="ECO:0000256" key="3">
    <source>
        <dbReference type="ARBA" id="ARBA00022475"/>
    </source>
</evidence>
<reference evidence="9 10" key="1">
    <citation type="submission" date="2010-08" db="EMBL/GenBank/DDBJ databases">
        <title>Complete sequence of Clostridium cellulovorans 743B.</title>
        <authorList>
            <consortium name="US DOE Joint Genome Institute"/>
            <person name="Lucas S."/>
            <person name="Copeland A."/>
            <person name="Lapidus A."/>
            <person name="Cheng J.-F."/>
            <person name="Bruce D."/>
            <person name="Goodwin L."/>
            <person name="Pitluck S."/>
            <person name="Chertkov O."/>
            <person name="Detter J.C."/>
            <person name="Han C."/>
            <person name="Tapia R."/>
            <person name="Land M."/>
            <person name="Hauser L."/>
            <person name="Chang Y.-J."/>
            <person name="Jeffries C."/>
            <person name="Kyrpides N."/>
            <person name="Ivanova N."/>
            <person name="Mikhailova N."/>
            <person name="Hemme C.L."/>
            <person name="Woyke T."/>
        </authorList>
    </citation>
    <scope>NUCLEOTIDE SEQUENCE [LARGE SCALE GENOMIC DNA]</scope>
    <source>
        <strain evidence="10">ATCC 35296 / DSM 3052 / OCM 3 / 743B</strain>
    </source>
</reference>
<proteinExistence type="inferred from homology"/>
<keyword evidence="10" id="KW-1185">Reference proteome</keyword>
<dbReference type="HOGENOM" id="CLU_132534_2_0_9"/>
<dbReference type="InterPro" id="IPR007227">
    <property type="entry name" value="Cell_shape_determining_MreD"/>
</dbReference>
<evidence type="ECO:0000256" key="1">
    <source>
        <dbReference type="ARBA" id="ARBA00004651"/>
    </source>
</evidence>
<keyword evidence="3" id="KW-1003">Cell membrane</keyword>
<comment type="subcellular location">
    <subcellularLocation>
        <location evidence="1">Cell membrane</location>
        <topology evidence="1">Multi-pass membrane protein</topology>
    </subcellularLocation>
</comment>
<evidence type="ECO:0000256" key="2">
    <source>
        <dbReference type="ARBA" id="ARBA00007776"/>
    </source>
</evidence>
<dbReference type="AlphaFoldDB" id="D9SS16"/>
<dbReference type="OrthoDB" id="9796616at2"/>
<gene>
    <name evidence="9" type="ordered locus">Clocel_2766</name>
</gene>
<feature type="transmembrane region" description="Helical" evidence="8">
    <location>
        <begin position="102"/>
        <end position="122"/>
    </location>
</feature>
<keyword evidence="5" id="KW-0133">Cell shape</keyword>
<evidence type="ECO:0000313" key="9">
    <source>
        <dbReference type="EMBL" id="ADL52463.1"/>
    </source>
</evidence>
<dbReference type="Proteomes" id="UP000002730">
    <property type="component" value="Chromosome"/>
</dbReference>